<feature type="domain" description="AMP-dependent synthetase/ligase" evidence="1">
    <location>
        <begin position="28"/>
        <end position="416"/>
    </location>
</feature>
<dbReference type="Gene3D" id="3.30.300.30">
    <property type="match status" value="1"/>
</dbReference>
<dbReference type="InterPro" id="IPR045851">
    <property type="entry name" value="AMP-bd_C_sf"/>
</dbReference>
<dbReference type="InterPro" id="IPR020845">
    <property type="entry name" value="AMP-binding_CS"/>
</dbReference>
<dbReference type="GO" id="GO:0016877">
    <property type="term" value="F:ligase activity, forming carbon-sulfur bonds"/>
    <property type="evidence" value="ECO:0007669"/>
    <property type="project" value="UniProtKB-ARBA"/>
</dbReference>
<dbReference type="PROSITE" id="PS00455">
    <property type="entry name" value="AMP_BINDING"/>
    <property type="match status" value="1"/>
</dbReference>
<dbReference type="CDD" id="cd05936">
    <property type="entry name" value="FC-FACS_FadD_like"/>
    <property type="match status" value="1"/>
</dbReference>
<dbReference type="AlphaFoldDB" id="A0A101FZ96"/>
<dbReference type="InterPro" id="IPR050237">
    <property type="entry name" value="ATP-dep_AMP-bd_enzyme"/>
</dbReference>
<gene>
    <name evidence="3" type="ORF">XD73_0048</name>
</gene>
<dbReference type="PANTHER" id="PTHR43767:SF12">
    <property type="entry name" value="AMP-DEPENDENT SYNTHETASE AND LIGASE"/>
    <property type="match status" value="1"/>
</dbReference>
<sequence length="556" mass="62253">MKKPWHDQYDKFVPRSLLYSNLNIPQVLDRSVQNYPEQICLCYMDRSITYQQVAEASDNLAKWLSFLGCEQDDRIGLIFPNSPQFVIAFFAILKMGGIVVAMNPMYKAPEFTCIIDECDVKCILCMEDLVPLIQSLSLEHPIQRVITSSSQDFSTISPDDTITQKMILDKDVVSIDPVMQFNDCLGTDIANIELDYTYSADRPAVFQYSGGTTGTPKAAIGLHRNIVANTMQFLTWCDLQPLEETFLAAIPLYHVYGMVLALVLGIRLAARIVLIPNTRDIENLLESISDGKVTFFPGVPNIYATIIRYPAVQEGKYDLSSIKACISGSAPLHPHIKESFEKLTGGKLVEGYGLSEAPTATHCNPLYGKNKIGSFGLPLPDVDCKIVDVEDDTKLVKDGSSGELLIKGPQIMNGYFNNNYETQLALKNGWLHTGDIVRMDEEGYFYFVDRKKDLIKVGGFQVWPNEIEAVLNAIEGVKTAVVAGEAEDTGDEKVIAWLVLEEGEKVEVEQVLEHCRKNLAAYKIPREIIFVPEIPRTGVGKVLRRELIRQYKEKRS</sequence>
<name>A0A101FZ96_9CHLR</name>
<dbReference type="PATRIC" id="fig|167964.4.peg.340"/>
<dbReference type="Proteomes" id="UP000064249">
    <property type="component" value="Unassembled WGS sequence"/>
</dbReference>
<dbReference type="Pfam" id="PF13193">
    <property type="entry name" value="AMP-binding_C"/>
    <property type="match status" value="1"/>
</dbReference>
<dbReference type="Gene3D" id="3.40.50.12780">
    <property type="entry name" value="N-terminal domain of ligase-like"/>
    <property type="match status" value="1"/>
</dbReference>
<evidence type="ECO:0000313" key="3">
    <source>
        <dbReference type="EMBL" id="KUK47102.1"/>
    </source>
</evidence>
<reference evidence="3 4" key="1">
    <citation type="journal article" date="2015" name="MBio">
        <title>Genome-Resolved Metagenomic Analysis Reveals Roles for Candidate Phyla and Other Microbial Community Members in Biogeochemical Transformations in Oil Reservoirs.</title>
        <authorList>
            <person name="Hu P."/>
            <person name="Tom L."/>
            <person name="Singh A."/>
            <person name="Thomas B.C."/>
            <person name="Baker B.J."/>
            <person name="Piceno Y.M."/>
            <person name="Andersen G.L."/>
            <person name="Banfield J.F."/>
        </authorList>
    </citation>
    <scope>NUCLEOTIDE SEQUENCE [LARGE SCALE GENOMIC DNA]</scope>
    <source>
        <strain evidence="3">46_16</strain>
    </source>
</reference>
<evidence type="ECO:0000259" key="1">
    <source>
        <dbReference type="Pfam" id="PF00501"/>
    </source>
</evidence>
<protein>
    <submittedName>
        <fullName evidence="3">Long-chain fatty-acid-CoA ligase</fullName>
    </submittedName>
</protein>
<evidence type="ECO:0000259" key="2">
    <source>
        <dbReference type="Pfam" id="PF13193"/>
    </source>
</evidence>
<feature type="domain" description="AMP-binding enzyme C-terminal" evidence="2">
    <location>
        <begin position="466"/>
        <end position="541"/>
    </location>
</feature>
<dbReference type="InterPro" id="IPR000873">
    <property type="entry name" value="AMP-dep_synth/lig_dom"/>
</dbReference>
<dbReference type="SUPFAM" id="SSF56801">
    <property type="entry name" value="Acetyl-CoA synthetase-like"/>
    <property type="match status" value="1"/>
</dbReference>
<comment type="caution">
    <text evidence="3">The sequence shown here is derived from an EMBL/GenBank/DDBJ whole genome shotgun (WGS) entry which is preliminary data.</text>
</comment>
<dbReference type="Pfam" id="PF00501">
    <property type="entry name" value="AMP-binding"/>
    <property type="match status" value="1"/>
</dbReference>
<dbReference type="PANTHER" id="PTHR43767">
    <property type="entry name" value="LONG-CHAIN-FATTY-ACID--COA LIGASE"/>
    <property type="match status" value="1"/>
</dbReference>
<dbReference type="EMBL" id="LGFU01000001">
    <property type="protein sequence ID" value="KUK47102.1"/>
    <property type="molecule type" value="Genomic_DNA"/>
</dbReference>
<dbReference type="InterPro" id="IPR025110">
    <property type="entry name" value="AMP-bd_C"/>
</dbReference>
<proteinExistence type="predicted"/>
<accession>A0A101FZ96</accession>
<dbReference type="InterPro" id="IPR042099">
    <property type="entry name" value="ANL_N_sf"/>
</dbReference>
<keyword evidence="3" id="KW-0436">Ligase</keyword>
<organism evidence="3 4">
    <name type="scientific">Anaerolinea thermophila</name>
    <dbReference type="NCBI Taxonomy" id="167964"/>
    <lineage>
        <taxon>Bacteria</taxon>
        <taxon>Bacillati</taxon>
        <taxon>Chloroflexota</taxon>
        <taxon>Anaerolineae</taxon>
        <taxon>Anaerolineales</taxon>
        <taxon>Anaerolineaceae</taxon>
        <taxon>Anaerolinea</taxon>
    </lineage>
</organism>
<evidence type="ECO:0000313" key="4">
    <source>
        <dbReference type="Proteomes" id="UP000064249"/>
    </source>
</evidence>